<proteinExistence type="inferred from homology"/>
<dbReference type="GO" id="GO:0005840">
    <property type="term" value="C:ribosome"/>
    <property type="evidence" value="ECO:0007669"/>
    <property type="project" value="UniProtKB-KW"/>
</dbReference>
<dbReference type="GO" id="GO:0006412">
    <property type="term" value="P:translation"/>
    <property type="evidence" value="ECO:0007669"/>
    <property type="project" value="InterPro"/>
</dbReference>
<evidence type="ECO:0000313" key="6">
    <source>
        <dbReference type="Proteomes" id="UP000741282"/>
    </source>
</evidence>
<dbReference type="AlphaFoldDB" id="A0A955I086"/>
<protein>
    <recommendedName>
        <fullName evidence="4">Large ribosomal subunit protein bL33</fullName>
    </recommendedName>
</protein>
<dbReference type="Gene3D" id="2.20.28.120">
    <property type="entry name" value="Ribosomal protein L33"/>
    <property type="match status" value="1"/>
</dbReference>
<reference evidence="5" key="2">
    <citation type="journal article" date="2021" name="Microbiome">
        <title>Successional dynamics and alternative stable states in a saline activated sludge microbial community over 9 years.</title>
        <authorList>
            <person name="Wang Y."/>
            <person name="Ye J."/>
            <person name="Ju F."/>
            <person name="Liu L."/>
            <person name="Boyd J.A."/>
            <person name="Deng Y."/>
            <person name="Parks D.H."/>
            <person name="Jiang X."/>
            <person name="Yin X."/>
            <person name="Woodcroft B.J."/>
            <person name="Tyson G.W."/>
            <person name="Hugenholtz P."/>
            <person name="Polz M.F."/>
            <person name="Zhang T."/>
        </authorList>
    </citation>
    <scope>NUCLEOTIDE SEQUENCE</scope>
    <source>
        <strain evidence="5">HKST-UBA17</strain>
    </source>
</reference>
<keyword evidence="2 5" id="KW-0689">Ribosomal protein</keyword>
<evidence type="ECO:0000313" key="5">
    <source>
        <dbReference type="EMBL" id="MCA9376335.1"/>
    </source>
</evidence>
<dbReference type="NCBIfam" id="TIGR01023">
    <property type="entry name" value="rpmG_bact"/>
    <property type="match status" value="1"/>
</dbReference>
<dbReference type="GO" id="GO:1990904">
    <property type="term" value="C:ribonucleoprotein complex"/>
    <property type="evidence" value="ECO:0007669"/>
    <property type="project" value="UniProtKB-KW"/>
</dbReference>
<dbReference type="Pfam" id="PF00471">
    <property type="entry name" value="Ribosomal_L33"/>
    <property type="match status" value="1"/>
</dbReference>
<gene>
    <name evidence="5" type="primary">rpmG</name>
    <name evidence="5" type="ORF">KC685_00240</name>
</gene>
<dbReference type="SUPFAM" id="SSF57829">
    <property type="entry name" value="Zn-binding ribosomal proteins"/>
    <property type="match status" value="1"/>
</dbReference>
<dbReference type="InterPro" id="IPR001705">
    <property type="entry name" value="Ribosomal_bL33"/>
</dbReference>
<evidence type="ECO:0000256" key="4">
    <source>
        <dbReference type="ARBA" id="ARBA00035176"/>
    </source>
</evidence>
<dbReference type="EMBL" id="JAGQLN010000001">
    <property type="protein sequence ID" value="MCA9376335.1"/>
    <property type="molecule type" value="Genomic_DNA"/>
</dbReference>
<evidence type="ECO:0000256" key="1">
    <source>
        <dbReference type="ARBA" id="ARBA00007596"/>
    </source>
</evidence>
<dbReference type="InterPro" id="IPR038584">
    <property type="entry name" value="Ribosomal_bL33_sf"/>
</dbReference>
<reference evidence="5" key="1">
    <citation type="submission" date="2020-04" db="EMBL/GenBank/DDBJ databases">
        <authorList>
            <person name="Zhang T."/>
        </authorList>
    </citation>
    <scope>NUCLEOTIDE SEQUENCE</scope>
    <source>
        <strain evidence="5">HKST-UBA17</strain>
    </source>
</reference>
<comment type="similarity">
    <text evidence="1">Belongs to the bacterial ribosomal protein bL33 family.</text>
</comment>
<keyword evidence="3" id="KW-0687">Ribonucleoprotein</keyword>
<sequence length="55" mass="6190">MAKKNKRTVIGLKCSETGKVNYTLFKPANVTGKLEVMKYSPDLKKHTKHVETKLG</sequence>
<dbReference type="GO" id="GO:0003735">
    <property type="term" value="F:structural constituent of ribosome"/>
    <property type="evidence" value="ECO:0007669"/>
    <property type="project" value="InterPro"/>
</dbReference>
<comment type="caution">
    <text evidence="5">The sequence shown here is derived from an EMBL/GenBank/DDBJ whole genome shotgun (WGS) entry which is preliminary data.</text>
</comment>
<dbReference type="Proteomes" id="UP000741282">
    <property type="component" value="Unassembled WGS sequence"/>
</dbReference>
<accession>A0A955I086</accession>
<dbReference type="GO" id="GO:0005737">
    <property type="term" value="C:cytoplasm"/>
    <property type="evidence" value="ECO:0007669"/>
    <property type="project" value="UniProtKB-ARBA"/>
</dbReference>
<organism evidence="5 6">
    <name type="scientific">Candidatus Dojkabacteria bacterium</name>
    <dbReference type="NCBI Taxonomy" id="2099670"/>
    <lineage>
        <taxon>Bacteria</taxon>
        <taxon>Candidatus Dojkabacteria</taxon>
    </lineage>
</organism>
<evidence type="ECO:0000256" key="3">
    <source>
        <dbReference type="ARBA" id="ARBA00023274"/>
    </source>
</evidence>
<dbReference type="InterPro" id="IPR011332">
    <property type="entry name" value="Ribosomal_zn-bd"/>
</dbReference>
<name>A0A955I086_9BACT</name>
<evidence type="ECO:0000256" key="2">
    <source>
        <dbReference type="ARBA" id="ARBA00022980"/>
    </source>
</evidence>